<feature type="binding site" evidence="5">
    <location>
        <begin position="170"/>
        <end position="177"/>
    </location>
    <ligand>
        <name>ATP</name>
        <dbReference type="ChEBI" id="CHEBI:30616"/>
    </ligand>
</feature>
<dbReference type="InterPro" id="IPR036961">
    <property type="entry name" value="Kinesin_motor_dom_sf"/>
</dbReference>
<dbReference type="Proteomes" id="UP000829196">
    <property type="component" value="Unassembled WGS sequence"/>
</dbReference>
<evidence type="ECO:0000259" key="6">
    <source>
        <dbReference type="PROSITE" id="PS50067"/>
    </source>
</evidence>
<evidence type="ECO:0000256" key="5">
    <source>
        <dbReference type="PROSITE-ProRule" id="PRU00283"/>
    </source>
</evidence>
<evidence type="ECO:0000256" key="3">
    <source>
        <dbReference type="ARBA" id="ARBA00022840"/>
    </source>
</evidence>
<proteinExistence type="inferred from homology"/>
<accession>A0A8T3BQ87</accession>
<protein>
    <recommendedName>
        <fullName evidence="6">Kinesin motor domain-containing protein</fullName>
    </recommendedName>
</protein>
<evidence type="ECO:0000256" key="2">
    <source>
        <dbReference type="ARBA" id="ARBA00022741"/>
    </source>
</evidence>
<dbReference type="GO" id="GO:0008017">
    <property type="term" value="F:microtubule binding"/>
    <property type="evidence" value="ECO:0007669"/>
    <property type="project" value="InterPro"/>
</dbReference>
<dbReference type="PROSITE" id="PS50067">
    <property type="entry name" value="KINESIN_MOTOR_2"/>
    <property type="match status" value="1"/>
</dbReference>
<dbReference type="Gene3D" id="3.40.800.20">
    <property type="entry name" value="Histone deacetylase domain"/>
    <property type="match status" value="1"/>
</dbReference>
<keyword evidence="2 5" id="KW-0547">Nucleotide-binding</keyword>
<organism evidence="7 9">
    <name type="scientific">Dendrobium nobile</name>
    <name type="common">Orchid</name>
    <dbReference type="NCBI Taxonomy" id="94219"/>
    <lineage>
        <taxon>Eukaryota</taxon>
        <taxon>Viridiplantae</taxon>
        <taxon>Streptophyta</taxon>
        <taxon>Embryophyta</taxon>
        <taxon>Tracheophyta</taxon>
        <taxon>Spermatophyta</taxon>
        <taxon>Magnoliopsida</taxon>
        <taxon>Liliopsida</taxon>
        <taxon>Asparagales</taxon>
        <taxon>Orchidaceae</taxon>
        <taxon>Epidendroideae</taxon>
        <taxon>Malaxideae</taxon>
        <taxon>Dendrobiinae</taxon>
        <taxon>Dendrobium</taxon>
    </lineage>
</organism>
<dbReference type="OrthoDB" id="1736327at2759"/>
<keyword evidence="4 5" id="KW-0505">Motor protein</keyword>
<keyword evidence="9" id="KW-1185">Reference proteome</keyword>
<dbReference type="PANTHER" id="PTHR47972:SF45">
    <property type="entry name" value="PROTEIN CLARET SEGREGATIONAL"/>
    <property type="match status" value="1"/>
</dbReference>
<dbReference type="EMBL" id="JAGYWB010000007">
    <property type="protein sequence ID" value="KAI0516495.1"/>
    <property type="molecule type" value="Genomic_DNA"/>
</dbReference>
<dbReference type="InterPro" id="IPR001752">
    <property type="entry name" value="Kinesin_motor_dom"/>
</dbReference>
<dbReference type="InterPro" id="IPR027640">
    <property type="entry name" value="Kinesin-like_fam"/>
</dbReference>
<comment type="similarity">
    <text evidence="5">Belongs to the TRAFAC class myosin-kinesin ATPase superfamily. Kinesin family.</text>
</comment>
<sequence>MTHFIEIPAQVRGHLFRLPCQFAMFFPKALQAVVNTGSHPVACVCHPSSDTKDDLPNLLLLPSADTKKRAESQIVLALEGGYNLSSLTSSVFACAKTLLEGSPIVRNFEGRPFESIWRVINEVRNELKTYWSVFSIDLPEEILIANVERYPIQVVQSALDGYKVCIFAYGQIGSGKTYNMMGKPETHEQKGLIPRFLEQIFETSQAVKY</sequence>
<dbReference type="PANTHER" id="PTHR47972">
    <property type="entry name" value="KINESIN-LIKE PROTEIN KLP-3"/>
    <property type="match status" value="1"/>
</dbReference>
<name>A0A8T3BQ87_DENNO</name>
<dbReference type="GO" id="GO:0005874">
    <property type="term" value="C:microtubule"/>
    <property type="evidence" value="ECO:0007669"/>
    <property type="project" value="UniProtKB-KW"/>
</dbReference>
<gene>
    <name evidence="7" type="ORF">KFK09_009171</name>
    <name evidence="8" type="ORF">KFK09_009187</name>
</gene>
<feature type="domain" description="Kinesin motor" evidence="6">
    <location>
        <begin position="103"/>
        <end position="209"/>
    </location>
</feature>
<keyword evidence="3 5" id="KW-0067">ATP-binding</keyword>
<dbReference type="InterPro" id="IPR027417">
    <property type="entry name" value="P-loop_NTPase"/>
</dbReference>
<reference evidence="7" key="1">
    <citation type="journal article" date="2022" name="Front. Genet.">
        <title>Chromosome-Scale Assembly of the Dendrobium nobile Genome Provides Insights Into the Molecular Mechanism of the Biosynthesis of the Medicinal Active Ingredient of Dendrobium.</title>
        <authorList>
            <person name="Xu Q."/>
            <person name="Niu S.-C."/>
            <person name="Li K.-L."/>
            <person name="Zheng P.-J."/>
            <person name="Zhang X.-J."/>
            <person name="Jia Y."/>
            <person name="Liu Y."/>
            <person name="Niu Y.-X."/>
            <person name="Yu L.-H."/>
            <person name="Chen D.-F."/>
            <person name="Zhang G.-Q."/>
        </authorList>
    </citation>
    <scope>NUCLEOTIDE SEQUENCE</scope>
    <source>
        <tissue evidence="7">Leaf</tissue>
    </source>
</reference>
<dbReference type="GO" id="GO:0005524">
    <property type="term" value="F:ATP binding"/>
    <property type="evidence" value="ECO:0007669"/>
    <property type="project" value="UniProtKB-UniRule"/>
</dbReference>
<dbReference type="GO" id="GO:0007018">
    <property type="term" value="P:microtubule-based movement"/>
    <property type="evidence" value="ECO:0007669"/>
    <property type="project" value="InterPro"/>
</dbReference>
<evidence type="ECO:0000256" key="1">
    <source>
        <dbReference type="ARBA" id="ARBA00022701"/>
    </source>
</evidence>
<evidence type="ECO:0000313" key="7">
    <source>
        <dbReference type="EMBL" id="KAI0516495.1"/>
    </source>
</evidence>
<evidence type="ECO:0000313" key="8">
    <source>
        <dbReference type="EMBL" id="KAI0516511.1"/>
    </source>
</evidence>
<evidence type="ECO:0000313" key="9">
    <source>
        <dbReference type="Proteomes" id="UP000829196"/>
    </source>
</evidence>
<keyword evidence="1" id="KW-0493">Microtubule</keyword>
<comment type="caution">
    <text evidence="7">The sequence shown here is derived from an EMBL/GenBank/DDBJ whole genome shotgun (WGS) entry which is preliminary data.</text>
</comment>
<evidence type="ECO:0000256" key="4">
    <source>
        <dbReference type="ARBA" id="ARBA00023175"/>
    </source>
</evidence>
<dbReference type="EMBL" id="JAGYWB010000007">
    <property type="protein sequence ID" value="KAI0516511.1"/>
    <property type="molecule type" value="Genomic_DNA"/>
</dbReference>
<dbReference type="SUPFAM" id="SSF52540">
    <property type="entry name" value="P-loop containing nucleoside triphosphate hydrolases"/>
    <property type="match status" value="1"/>
</dbReference>
<dbReference type="GO" id="GO:0003777">
    <property type="term" value="F:microtubule motor activity"/>
    <property type="evidence" value="ECO:0007669"/>
    <property type="project" value="InterPro"/>
</dbReference>
<dbReference type="Pfam" id="PF00225">
    <property type="entry name" value="Kinesin"/>
    <property type="match status" value="1"/>
</dbReference>
<dbReference type="AlphaFoldDB" id="A0A8T3BQ87"/>
<dbReference type="InterPro" id="IPR037138">
    <property type="entry name" value="His_deacetylse_dom_sf"/>
</dbReference>
<dbReference type="Gene3D" id="3.40.850.10">
    <property type="entry name" value="Kinesin motor domain"/>
    <property type="match status" value="1"/>
</dbReference>